<reference evidence="2" key="1">
    <citation type="submission" date="2014-01" db="EMBL/GenBank/DDBJ databases">
        <title>The Genome Sequence of Anopheles melas CM1001059_A (V2).</title>
        <authorList>
            <consortium name="The Broad Institute Genomics Platform"/>
            <person name="Neafsey D.E."/>
            <person name="Besansky N."/>
            <person name="Howell P."/>
            <person name="Walton C."/>
            <person name="Young S.K."/>
            <person name="Zeng Q."/>
            <person name="Gargeya S."/>
            <person name="Fitzgerald M."/>
            <person name="Haas B."/>
            <person name="Abouelleil A."/>
            <person name="Allen A.W."/>
            <person name="Alvarado L."/>
            <person name="Arachchi H.M."/>
            <person name="Berlin A.M."/>
            <person name="Chapman S.B."/>
            <person name="Gainer-Dewar J."/>
            <person name="Goldberg J."/>
            <person name="Griggs A."/>
            <person name="Gujja S."/>
            <person name="Hansen M."/>
            <person name="Howarth C."/>
            <person name="Imamovic A."/>
            <person name="Ireland A."/>
            <person name="Larimer J."/>
            <person name="McCowan C."/>
            <person name="Murphy C."/>
            <person name="Pearson M."/>
            <person name="Poon T.W."/>
            <person name="Priest M."/>
            <person name="Roberts A."/>
            <person name="Saif S."/>
            <person name="Shea T."/>
            <person name="Sisk P."/>
            <person name="Sykes S."/>
            <person name="Wortman J."/>
            <person name="Nusbaum C."/>
            <person name="Birren B."/>
        </authorList>
    </citation>
    <scope>NUCLEOTIDE SEQUENCE [LARGE SCALE GENOMIC DNA]</scope>
    <source>
        <strain evidence="2">CM1001059</strain>
    </source>
</reference>
<reference evidence="1" key="2">
    <citation type="submission" date="2020-05" db="UniProtKB">
        <authorList>
            <consortium name="EnsemblMetazoa"/>
        </authorList>
    </citation>
    <scope>IDENTIFICATION</scope>
    <source>
        <strain evidence="1">CM1001059</strain>
    </source>
</reference>
<dbReference type="VEuPathDB" id="VectorBase:AMEC019963"/>
<accession>A0A182UGG3</accession>
<evidence type="ECO:0000313" key="1">
    <source>
        <dbReference type="EnsemblMetazoa" id="AMEC019963-PA"/>
    </source>
</evidence>
<proteinExistence type="predicted"/>
<evidence type="ECO:0000313" key="2">
    <source>
        <dbReference type="Proteomes" id="UP000075902"/>
    </source>
</evidence>
<dbReference type="AlphaFoldDB" id="A0A182UGG3"/>
<protein>
    <submittedName>
        <fullName evidence="1">Uncharacterized protein</fullName>
    </submittedName>
</protein>
<keyword evidence="2" id="KW-1185">Reference proteome</keyword>
<organism evidence="1 2">
    <name type="scientific">Anopheles melas</name>
    <dbReference type="NCBI Taxonomy" id="34690"/>
    <lineage>
        <taxon>Eukaryota</taxon>
        <taxon>Metazoa</taxon>
        <taxon>Ecdysozoa</taxon>
        <taxon>Arthropoda</taxon>
        <taxon>Hexapoda</taxon>
        <taxon>Insecta</taxon>
        <taxon>Pterygota</taxon>
        <taxon>Neoptera</taxon>
        <taxon>Endopterygota</taxon>
        <taxon>Diptera</taxon>
        <taxon>Nematocera</taxon>
        <taxon>Culicoidea</taxon>
        <taxon>Culicidae</taxon>
        <taxon>Anophelinae</taxon>
        <taxon>Anopheles</taxon>
    </lineage>
</organism>
<dbReference type="Proteomes" id="UP000075902">
    <property type="component" value="Unassembled WGS sequence"/>
</dbReference>
<sequence>MGGRPADNVAVPAHLALVDGRQQQIDYARRSVLYDSTVQLVFHHQHTLPIDVHPEVVELIIRRVLVHDIAQIDQLLIVNVDRHRGRAVAAGVVTIATRLVDQIVAAGVDLHTLLVVQHKHGHFRGERAVGGQQEAIAHPVLVPYLVRQLQDAIVERGQLVVDQAAHTCGRWRKVY</sequence>
<dbReference type="EnsemblMetazoa" id="AMEC019963-RA">
    <property type="protein sequence ID" value="AMEC019963-PA"/>
    <property type="gene ID" value="AMEC019963"/>
</dbReference>
<name>A0A182UGG3_9DIPT</name>